<sequence length="88" mass="10032">MTIQAKIIKNKMGILELAEHLGNVSQACKVMGYSRDSFYRFKELYEQGGELALQEISRRKPILKNRVEEHVEKAVVEMAIDQPALGQL</sequence>
<dbReference type="Proteomes" id="UP000245678">
    <property type="component" value="Unassembled WGS sequence"/>
</dbReference>
<organism evidence="1 2">
    <name type="scientific">Mucilaginibacter oryzae</name>
    <dbReference type="NCBI Taxonomy" id="468058"/>
    <lineage>
        <taxon>Bacteria</taxon>
        <taxon>Pseudomonadati</taxon>
        <taxon>Bacteroidota</taxon>
        <taxon>Sphingobacteriia</taxon>
        <taxon>Sphingobacteriales</taxon>
        <taxon>Sphingobacteriaceae</taxon>
        <taxon>Mucilaginibacter</taxon>
    </lineage>
</organism>
<dbReference type="Pfam" id="PF13551">
    <property type="entry name" value="HTH_29"/>
    <property type="match status" value="1"/>
</dbReference>
<dbReference type="RefSeq" id="WP_146203220.1">
    <property type="nucleotide sequence ID" value="NZ_QGHA01000021.1"/>
</dbReference>
<reference evidence="1 2" key="1">
    <citation type="submission" date="2018-05" db="EMBL/GenBank/DDBJ databases">
        <title>Genomic Encyclopedia of Archaeal and Bacterial Type Strains, Phase II (KMG-II): from individual species to whole genera.</title>
        <authorList>
            <person name="Goeker M."/>
        </authorList>
    </citation>
    <scope>NUCLEOTIDE SEQUENCE [LARGE SCALE GENOMIC DNA]</scope>
    <source>
        <strain evidence="1 2">DSM 19975</strain>
    </source>
</reference>
<comment type="caution">
    <text evidence="1">The sequence shown here is derived from an EMBL/GenBank/DDBJ whole genome shotgun (WGS) entry which is preliminary data.</text>
</comment>
<evidence type="ECO:0000313" key="1">
    <source>
        <dbReference type="EMBL" id="PWK65786.1"/>
    </source>
</evidence>
<name>A0A316GSP8_9SPHI</name>
<feature type="non-terminal residue" evidence="1">
    <location>
        <position position="88"/>
    </location>
</feature>
<dbReference type="EMBL" id="QGHA01000021">
    <property type="protein sequence ID" value="PWK65786.1"/>
    <property type="molecule type" value="Genomic_DNA"/>
</dbReference>
<accession>A0A316GSP8</accession>
<keyword evidence="2" id="KW-1185">Reference proteome</keyword>
<gene>
    <name evidence="1" type="ORF">LX99_05020</name>
</gene>
<protein>
    <submittedName>
        <fullName evidence="1">Winged helix-turn helix protein</fullName>
    </submittedName>
</protein>
<proteinExistence type="predicted"/>
<dbReference type="AlphaFoldDB" id="A0A316GSP8"/>
<evidence type="ECO:0000313" key="2">
    <source>
        <dbReference type="Proteomes" id="UP000245678"/>
    </source>
</evidence>